<dbReference type="CDD" id="cd02000">
    <property type="entry name" value="TPP_E1_PDC_ADC_BCADC"/>
    <property type="match status" value="1"/>
</dbReference>
<dbReference type="Proteomes" id="UP000182108">
    <property type="component" value="Unassembled WGS sequence"/>
</dbReference>
<dbReference type="InterPro" id="IPR029061">
    <property type="entry name" value="THDP-binding"/>
</dbReference>
<dbReference type="PANTHER" id="PTHR11516:SF60">
    <property type="entry name" value="PYRUVATE DEHYDROGENASE E1 COMPONENT SUBUNIT ALPHA"/>
    <property type="match status" value="1"/>
</dbReference>
<dbReference type="GO" id="GO:0006086">
    <property type="term" value="P:pyruvate decarboxylation to acetyl-CoA"/>
    <property type="evidence" value="ECO:0007669"/>
    <property type="project" value="TreeGrafter"/>
</dbReference>
<evidence type="ECO:0000313" key="5">
    <source>
        <dbReference type="EMBL" id="CUB07697.1"/>
    </source>
</evidence>
<dbReference type="EMBL" id="CYHH01000010">
    <property type="protein sequence ID" value="CUB07697.1"/>
    <property type="molecule type" value="Genomic_DNA"/>
</dbReference>
<gene>
    <name evidence="5" type="ORF">Ga0061068_11052</name>
</gene>
<feature type="domain" description="Dehydrogenase E1 component" evidence="4">
    <location>
        <begin position="53"/>
        <end position="326"/>
    </location>
</feature>
<keyword evidence="5" id="KW-0670">Pyruvate</keyword>
<proteinExistence type="predicted"/>
<keyword evidence="2" id="KW-0560">Oxidoreductase</keyword>
<evidence type="ECO:0000256" key="3">
    <source>
        <dbReference type="ARBA" id="ARBA00023052"/>
    </source>
</evidence>
<dbReference type="PANTHER" id="PTHR11516">
    <property type="entry name" value="PYRUVATE DEHYDROGENASE E1 COMPONENT, ALPHA SUBUNIT BACTERIAL AND ORGANELLAR"/>
    <property type="match status" value="1"/>
</dbReference>
<dbReference type="AlphaFoldDB" id="A0A0K6IWK0"/>
<dbReference type="InterPro" id="IPR050642">
    <property type="entry name" value="PDH_E1_Alpha_Subunit"/>
</dbReference>
<comment type="cofactor">
    <cofactor evidence="1">
        <name>thiamine diphosphate</name>
        <dbReference type="ChEBI" id="CHEBI:58937"/>
    </cofactor>
</comment>
<evidence type="ECO:0000259" key="4">
    <source>
        <dbReference type="Pfam" id="PF00676"/>
    </source>
</evidence>
<dbReference type="RefSeq" id="WP_055423972.1">
    <property type="nucleotide sequence ID" value="NZ_CYHH01000010.1"/>
</dbReference>
<evidence type="ECO:0000256" key="2">
    <source>
        <dbReference type="ARBA" id="ARBA00023002"/>
    </source>
</evidence>
<accession>A0A0K6IWK0</accession>
<keyword evidence="3" id="KW-0786">Thiamine pyrophosphate</keyword>
<dbReference type="Pfam" id="PF00676">
    <property type="entry name" value="E1_dh"/>
    <property type="match status" value="1"/>
</dbReference>
<reference evidence="6" key="1">
    <citation type="submission" date="2015-08" db="EMBL/GenBank/DDBJ databases">
        <authorList>
            <person name="Babu N.S."/>
            <person name="Beckwith C.J."/>
            <person name="Beseler K.G."/>
            <person name="Brison A."/>
            <person name="Carone J.V."/>
            <person name="Caskin T.P."/>
            <person name="Diamond M."/>
            <person name="Durham M.E."/>
            <person name="Foxe J.M."/>
            <person name="Go M."/>
            <person name="Henderson B.A."/>
            <person name="Jones I.B."/>
            <person name="McGettigan J.A."/>
            <person name="Micheletti S.J."/>
            <person name="Nasrallah M.E."/>
            <person name="Ortiz D."/>
            <person name="Piller C.R."/>
            <person name="Privatt S.R."/>
            <person name="Schneider S.L."/>
            <person name="Sharp S."/>
            <person name="Smith T.C."/>
            <person name="Stanton J.D."/>
            <person name="Ullery H.E."/>
            <person name="Wilson R.J."/>
            <person name="Serrano M.G."/>
            <person name="Buck G."/>
            <person name="Lee V."/>
            <person name="Wang Y."/>
            <person name="Carvalho R."/>
            <person name="Voegtly L."/>
            <person name="Shi R."/>
            <person name="Duckworth R."/>
            <person name="Johnson A."/>
            <person name="Loviza R."/>
            <person name="Walstead R."/>
            <person name="Shah Z."/>
            <person name="Kiflezghi M."/>
            <person name="Wade K."/>
            <person name="Ball S.L."/>
            <person name="Bradley K.W."/>
            <person name="Asai D.J."/>
            <person name="Bowman C.A."/>
            <person name="Russell D.A."/>
            <person name="Pope W.H."/>
            <person name="Jacobs-Sera D."/>
            <person name="Hendrix R.W."/>
            <person name="Hatfull G.F."/>
        </authorList>
    </citation>
    <scope>NUCLEOTIDE SEQUENCE [LARGE SCALE GENOMIC DNA]</scope>
    <source>
        <strain evidence="6">JCM 19170</strain>
    </source>
</reference>
<organism evidence="5 6">
    <name type="scientific">Tepidiphilus thermophilus</name>
    <dbReference type="NCBI Taxonomy" id="876478"/>
    <lineage>
        <taxon>Bacteria</taxon>
        <taxon>Pseudomonadati</taxon>
        <taxon>Pseudomonadota</taxon>
        <taxon>Hydrogenophilia</taxon>
        <taxon>Hydrogenophilales</taxon>
        <taxon>Hydrogenophilaceae</taxon>
        <taxon>Tepidiphilus</taxon>
    </lineage>
</organism>
<evidence type="ECO:0000313" key="6">
    <source>
        <dbReference type="Proteomes" id="UP000182108"/>
    </source>
</evidence>
<sequence length="335" mass="36328">MSPSKAQLLWMYEKMVEIRYYEETMAKVYLEGKLPPHIQKGLAFDIGSGPVPGEMHLAAGQEPVAVGVCAHLRDEDTVVGTHRPHHFAIAKGVPLDKMTAEIFGKKTGLGKGKGGHMHLFDPAHNFSCSGIVGASLPPACGAALAAKKRGQDRVAVAFFGEGAANQGAFHESLNLAALWKLPAIFVCEDNHWAISVPKEKAVSVASVADRACAYGMPGVAVKENDPLQVFDAVGEAVARARRGEGPTLIEVKTFRYFGHFQGDAEVYRPKDEVKHLRELDPIPRLAARLKQDGVLTAQEEEAIAARARQRVDEAFAFARQSPYPAPQEALEDVFV</sequence>
<dbReference type="InterPro" id="IPR001017">
    <property type="entry name" value="DH_E1"/>
</dbReference>
<dbReference type="GO" id="GO:0004739">
    <property type="term" value="F:pyruvate dehydrogenase (acetyl-transferring) activity"/>
    <property type="evidence" value="ECO:0007669"/>
    <property type="project" value="TreeGrafter"/>
</dbReference>
<protein>
    <submittedName>
        <fullName evidence="5">TPP-dependent pyruvate or acetoin dehydrogenase subunit alpha</fullName>
    </submittedName>
</protein>
<name>A0A0K6IWK0_9PROT</name>
<dbReference type="Gene3D" id="3.40.50.970">
    <property type="match status" value="1"/>
</dbReference>
<evidence type="ECO:0000256" key="1">
    <source>
        <dbReference type="ARBA" id="ARBA00001964"/>
    </source>
</evidence>
<dbReference type="SUPFAM" id="SSF52518">
    <property type="entry name" value="Thiamin diphosphate-binding fold (THDP-binding)"/>
    <property type="match status" value="1"/>
</dbReference>
<keyword evidence="6" id="KW-1185">Reference proteome</keyword>
<dbReference type="OrthoDB" id="9766715at2"/>